<accession>A0A7J0A3Q5</accession>
<sequence length="56" mass="6716">MVSQIKNPHVRNRMWGGVRGRKTKVGKNYFVFLLLDFVRTYFLSYEKNVFLCMITL</sequence>
<protein>
    <submittedName>
        <fullName evidence="1">Uncharacterized protein</fullName>
    </submittedName>
</protein>
<evidence type="ECO:0000313" key="2">
    <source>
        <dbReference type="Proteomes" id="UP000491181"/>
    </source>
</evidence>
<proteinExistence type="predicted"/>
<dbReference type="EMBL" id="BLLS01000070">
    <property type="protein sequence ID" value="GFH87005.1"/>
    <property type="molecule type" value="Genomic_DNA"/>
</dbReference>
<organism evidence="1 2">
    <name type="scientific">Bacteroides acidifaciens</name>
    <dbReference type="NCBI Taxonomy" id="85831"/>
    <lineage>
        <taxon>Bacteria</taxon>
        <taxon>Pseudomonadati</taxon>
        <taxon>Bacteroidota</taxon>
        <taxon>Bacteroidia</taxon>
        <taxon>Bacteroidales</taxon>
        <taxon>Bacteroidaceae</taxon>
        <taxon>Bacteroides</taxon>
    </lineage>
</organism>
<gene>
    <name evidence="1" type="ORF">IMSAGC001_02429</name>
</gene>
<comment type="caution">
    <text evidence="1">The sequence shown here is derived from an EMBL/GenBank/DDBJ whole genome shotgun (WGS) entry which is preliminary data.</text>
</comment>
<reference evidence="1 2" key="1">
    <citation type="journal article" date="2020" name="Microbiome">
        <title>Single-cell genomics of uncultured bacteria reveals dietary fiber responders in the mouse gut microbiota.</title>
        <authorList>
            <person name="Chijiiwa R."/>
            <person name="Hosokawa M."/>
            <person name="Kogawa M."/>
            <person name="Nishikawa Y."/>
            <person name="Ide K."/>
            <person name="Sakanashi C."/>
            <person name="Takahashi K."/>
            <person name="Takeyama H."/>
        </authorList>
    </citation>
    <scope>NUCLEOTIDE SEQUENCE [LARGE SCALE GENOMIC DNA]</scope>
    <source>
        <strain evidence="1">IMSAGC_001</strain>
    </source>
</reference>
<evidence type="ECO:0000313" key="1">
    <source>
        <dbReference type="EMBL" id="GFH87005.1"/>
    </source>
</evidence>
<dbReference type="Proteomes" id="UP000491181">
    <property type="component" value="Unassembled WGS sequence"/>
</dbReference>
<dbReference type="AlphaFoldDB" id="A0A7J0A3Q5"/>
<name>A0A7J0A3Q5_9BACE</name>